<evidence type="ECO:0000256" key="6">
    <source>
        <dbReference type="ARBA" id="ARBA00022764"/>
    </source>
</evidence>
<dbReference type="EMBL" id="FNRI01000001">
    <property type="protein sequence ID" value="SEA00441.1"/>
    <property type="molecule type" value="Genomic_DNA"/>
</dbReference>
<dbReference type="PROSITE" id="PS51257">
    <property type="entry name" value="PROKAR_LIPOPROTEIN"/>
    <property type="match status" value="1"/>
</dbReference>
<dbReference type="Gene3D" id="3.20.20.300">
    <property type="entry name" value="Glycoside hydrolase, family 3, N-terminal domain"/>
    <property type="match status" value="1"/>
</dbReference>
<dbReference type="RefSeq" id="WP_010259459.1">
    <property type="nucleotide sequence ID" value="NZ_CAEG01000001.1"/>
</dbReference>
<evidence type="ECO:0000256" key="2">
    <source>
        <dbReference type="ARBA" id="ARBA00004418"/>
    </source>
</evidence>
<proteinExistence type="inferred from homology"/>
<feature type="domain" description="Fibronectin type III-like" evidence="11">
    <location>
        <begin position="660"/>
        <end position="729"/>
    </location>
</feature>
<evidence type="ECO:0000256" key="9">
    <source>
        <dbReference type="ARBA" id="ARBA00067498"/>
    </source>
</evidence>
<dbReference type="InterPro" id="IPR036962">
    <property type="entry name" value="Glyco_hydro_3_N_sf"/>
</dbReference>
<dbReference type="EC" id="3.2.1.21" evidence="4"/>
<dbReference type="InterPro" id="IPR051915">
    <property type="entry name" value="Cellulose_Degrad_GH3"/>
</dbReference>
<dbReference type="SUPFAM" id="SSF52279">
    <property type="entry name" value="Beta-D-glucan exohydrolase, C-terminal domain"/>
    <property type="match status" value="1"/>
</dbReference>
<dbReference type="PANTHER" id="PTHR30620:SF16">
    <property type="entry name" value="LYSOSOMAL BETA GLUCOSIDASE"/>
    <property type="match status" value="1"/>
</dbReference>
<comment type="similarity">
    <text evidence="3 10">Belongs to the glycosyl hydrolase 3 family.</text>
</comment>
<keyword evidence="7 10" id="KW-0378">Hydrolase</keyword>
<dbReference type="STRING" id="1033731.SAMN05444145_101264"/>
<evidence type="ECO:0000256" key="7">
    <source>
        <dbReference type="ARBA" id="ARBA00022801"/>
    </source>
</evidence>
<keyword evidence="13" id="KW-1185">Reference proteome</keyword>
<dbReference type="GO" id="GO:0008422">
    <property type="term" value="F:beta-glucosidase activity"/>
    <property type="evidence" value="ECO:0007669"/>
    <property type="project" value="UniProtKB-EC"/>
</dbReference>
<evidence type="ECO:0000313" key="13">
    <source>
        <dbReference type="Proteomes" id="UP000183253"/>
    </source>
</evidence>
<keyword evidence="8 10" id="KW-0326">Glycosidase</keyword>
<protein>
    <recommendedName>
        <fullName evidence="9">Periplasmic beta-glucosidase</fullName>
        <ecNumber evidence="4">3.2.1.21</ecNumber>
    </recommendedName>
</protein>
<comment type="catalytic activity">
    <reaction evidence="1">
        <text>Hydrolysis of terminal, non-reducing beta-D-glucosyl residues with release of beta-D-glucose.</text>
        <dbReference type="EC" id="3.2.1.21"/>
    </reaction>
</comment>
<accession>A0A1H3XNF3</accession>
<evidence type="ECO:0000313" key="12">
    <source>
        <dbReference type="EMBL" id="SEA00441.1"/>
    </source>
</evidence>
<sequence length="740" mass="80966">MMKPHKILWLGCCLAVAGCGGDKSSARNYDKEIDQLMDRMTLAEKIGQMNQVSGKSNPTGVLKQYSSIEGRVREGKIGTVLNVTGAATTRELQRIAVEETRLGIPLIFALDVIHGYKTISPVPLAESCSWDMETIEASARMAAVEASAAGLQWTFAPMVDIARDPRWGRVMEGAGEDPYLGSHIARARVRGFQGDDLSAPNTILACAKHFAGYGASEGGRDYNTVDISDQRLRELYLPPFKAAADAGAATFMNSFNELSGVPATGNRFLVKQILRNEWGWDGVIVSDWGSVAEMIPHGIAEDKKQAALLAVKNECDIDMEGNCYPSSLEELVKEGKVSEKEIDRSVRRILRLKYELGLFDDPYRYCDEQREKEVTLSAAHREAARDMARKSIVLLENRKSVLPLGKPRSIAVVGPLADSPVDMLGEWRAKGDPKEVVTILRGIEKTAGAGTRVTHAKGCDVTGSDRSGFAEAVRAARSADVVIACLGESADMSGEGYCRSELGLPGVQQELLKELKKTGKPIVLLLSNGRPLTLAWEKENIETIVETWFLGTEAGNAVADVLFGKYNPSGKLVMSFPYNVGQIPVYYNHKHTGRPFEPNQRYVMHYIDAPVDALYPFGYGLSYTRFEYGEPTLSSDRMAAGDTITATVKVTNAGDYDGEEVVQLYIRDLKAQITRPVKELKGFRKIFLKKGESADVTFDITRAELEYVLADGSVVSDPGEFELFIGGSSAGLQPVRFSAL</sequence>
<dbReference type="SUPFAM" id="SSF51445">
    <property type="entry name" value="(Trans)glycosidases"/>
    <property type="match status" value="1"/>
</dbReference>
<evidence type="ECO:0000256" key="4">
    <source>
        <dbReference type="ARBA" id="ARBA00012744"/>
    </source>
</evidence>
<dbReference type="Proteomes" id="UP000183253">
    <property type="component" value="Unassembled WGS sequence"/>
</dbReference>
<dbReference type="GO" id="GO:0009251">
    <property type="term" value="P:glucan catabolic process"/>
    <property type="evidence" value="ECO:0007669"/>
    <property type="project" value="TreeGrafter"/>
</dbReference>
<evidence type="ECO:0000256" key="10">
    <source>
        <dbReference type="RuleBase" id="RU361161"/>
    </source>
</evidence>
<name>A0A1H3XNF3_9BACT</name>
<dbReference type="PRINTS" id="PR00133">
    <property type="entry name" value="GLHYDRLASE3"/>
</dbReference>
<dbReference type="InterPro" id="IPR026891">
    <property type="entry name" value="Fn3-like"/>
</dbReference>
<evidence type="ECO:0000256" key="1">
    <source>
        <dbReference type="ARBA" id="ARBA00000448"/>
    </source>
</evidence>
<dbReference type="InterPro" id="IPR002772">
    <property type="entry name" value="Glyco_hydro_3_C"/>
</dbReference>
<dbReference type="InterPro" id="IPR013783">
    <property type="entry name" value="Ig-like_fold"/>
</dbReference>
<reference evidence="12 13" key="1">
    <citation type="submission" date="2016-10" db="EMBL/GenBank/DDBJ databases">
        <authorList>
            <person name="de Groot N.N."/>
        </authorList>
    </citation>
    <scope>NUCLEOTIDE SEQUENCE [LARGE SCALE GENOMIC DNA]</scope>
    <source>
        <strain evidence="12 13">DSM 25383</strain>
    </source>
</reference>
<evidence type="ECO:0000259" key="11">
    <source>
        <dbReference type="SMART" id="SM01217"/>
    </source>
</evidence>
<dbReference type="InterPro" id="IPR036881">
    <property type="entry name" value="Glyco_hydro_3_C_sf"/>
</dbReference>
<dbReference type="Pfam" id="PF00933">
    <property type="entry name" value="Glyco_hydro_3"/>
    <property type="match status" value="1"/>
</dbReference>
<dbReference type="Pfam" id="PF01915">
    <property type="entry name" value="Glyco_hydro_3_C"/>
    <property type="match status" value="1"/>
</dbReference>
<dbReference type="InterPro" id="IPR017853">
    <property type="entry name" value="GH"/>
</dbReference>
<dbReference type="OrthoDB" id="1006940at2"/>
<dbReference type="SMART" id="SM01217">
    <property type="entry name" value="Fn3_like"/>
    <property type="match status" value="1"/>
</dbReference>
<dbReference type="FunFam" id="3.40.50.1700:FF:000004">
    <property type="entry name" value="Periplasmic beta-glucosidase"/>
    <property type="match status" value="1"/>
</dbReference>
<dbReference type="InterPro" id="IPR001764">
    <property type="entry name" value="Glyco_hydro_3_N"/>
</dbReference>
<dbReference type="GO" id="GO:0042597">
    <property type="term" value="C:periplasmic space"/>
    <property type="evidence" value="ECO:0007669"/>
    <property type="project" value="UniProtKB-SubCell"/>
</dbReference>
<evidence type="ECO:0000256" key="3">
    <source>
        <dbReference type="ARBA" id="ARBA00005336"/>
    </source>
</evidence>
<evidence type="ECO:0000256" key="5">
    <source>
        <dbReference type="ARBA" id="ARBA00022729"/>
    </source>
</evidence>
<gene>
    <name evidence="12" type="ORF">SAMN05444145_101264</name>
</gene>
<dbReference type="Gene3D" id="2.60.40.10">
    <property type="entry name" value="Immunoglobulins"/>
    <property type="match status" value="1"/>
</dbReference>
<organism evidence="12 13">
    <name type="scientific">Alistipes timonensis JC136</name>
    <dbReference type="NCBI Taxonomy" id="1033731"/>
    <lineage>
        <taxon>Bacteria</taxon>
        <taxon>Pseudomonadati</taxon>
        <taxon>Bacteroidota</taxon>
        <taxon>Bacteroidia</taxon>
        <taxon>Bacteroidales</taxon>
        <taxon>Rikenellaceae</taxon>
        <taxon>Alistipes</taxon>
    </lineage>
</organism>
<evidence type="ECO:0000256" key="8">
    <source>
        <dbReference type="ARBA" id="ARBA00023295"/>
    </source>
</evidence>
<keyword evidence="5" id="KW-0732">Signal</keyword>
<dbReference type="Pfam" id="PF14310">
    <property type="entry name" value="Fn3-like"/>
    <property type="match status" value="1"/>
</dbReference>
<dbReference type="PROSITE" id="PS00775">
    <property type="entry name" value="GLYCOSYL_HYDROL_F3"/>
    <property type="match status" value="1"/>
</dbReference>
<dbReference type="FunFam" id="2.60.40.10:FF:000495">
    <property type="entry name" value="Periplasmic beta-glucosidase"/>
    <property type="match status" value="1"/>
</dbReference>
<dbReference type="Gene3D" id="3.40.50.1700">
    <property type="entry name" value="Glycoside hydrolase family 3 C-terminal domain"/>
    <property type="match status" value="1"/>
</dbReference>
<keyword evidence="6" id="KW-0574">Periplasm</keyword>
<comment type="subcellular location">
    <subcellularLocation>
        <location evidence="2">Periplasm</location>
    </subcellularLocation>
</comment>
<dbReference type="AlphaFoldDB" id="A0A1H3XNF3"/>
<dbReference type="InterPro" id="IPR019800">
    <property type="entry name" value="Glyco_hydro_3_AS"/>
</dbReference>
<dbReference type="FunFam" id="3.20.20.300:FF:000005">
    <property type="entry name" value="Periplasmic beta-glucosidase"/>
    <property type="match status" value="1"/>
</dbReference>
<dbReference type="PANTHER" id="PTHR30620">
    <property type="entry name" value="PERIPLASMIC BETA-GLUCOSIDASE-RELATED"/>
    <property type="match status" value="1"/>
</dbReference>